<dbReference type="EMBL" id="LT838813">
    <property type="protein sequence ID" value="SMD43950.1"/>
    <property type="molecule type" value="Genomic_DNA"/>
</dbReference>
<evidence type="ECO:0000313" key="2">
    <source>
        <dbReference type="EMBL" id="SMD43950.1"/>
    </source>
</evidence>
<dbReference type="Proteomes" id="UP000192333">
    <property type="component" value="Chromosome I"/>
</dbReference>
<evidence type="ECO:0000313" key="3">
    <source>
        <dbReference type="Proteomes" id="UP000192333"/>
    </source>
</evidence>
<feature type="domain" description="Outer membrane protein beta-barrel" evidence="1">
    <location>
        <begin position="40"/>
        <end position="209"/>
    </location>
</feature>
<dbReference type="InterPro" id="IPR025665">
    <property type="entry name" value="Beta-barrel_OMP_2"/>
</dbReference>
<keyword evidence="3" id="KW-1185">Reference proteome</keyword>
<proteinExistence type="predicted"/>
<sequence length="240" mass="26649">MLSMAYALRTTIALFLFLISISTQAQVLISLLFGEALNSDKIEFGLTGGLNRSNFIGVPEAEGLNNFNLGFYFHFTLNRNSFISTGVLVKNNVGATGMPTYAKGDPAFDGLFQEGVLTTKINYFYVPIMWQQRVNSRWLFEAGIQPGLRSRAFDIFNVESNGGDLEFKKDVRNEYRRLDFGLVGGLGYKLKKDLKSMSAGFLYNYGLADAKIPGNQTVQNTSLNLYLRIPIGATGKESKN</sequence>
<reference evidence="3" key="1">
    <citation type="submission" date="2017-04" db="EMBL/GenBank/DDBJ databases">
        <authorList>
            <person name="Varghese N."/>
            <person name="Submissions S."/>
        </authorList>
    </citation>
    <scope>NUCLEOTIDE SEQUENCE [LARGE SCALE GENOMIC DNA]</scope>
    <source>
        <strain evidence="3">DSM 16537</strain>
    </source>
</reference>
<dbReference type="STRING" id="758820.SAMN00777080_2563"/>
<accession>A0A1W2H4R6</accession>
<dbReference type="AlphaFoldDB" id="A0A1W2H4R6"/>
<dbReference type="Pfam" id="PF13568">
    <property type="entry name" value="OMP_b-brl_2"/>
    <property type="match status" value="1"/>
</dbReference>
<name>A0A1W2H4R6_9BACT</name>
<evidence type="ECO:0000259" key="1">
    <source>
        <dbReference type="Pfam" id="PF13568"/>
    </source>
</evidence>
<gene>
    <name evidence="2" type="ORF">SAMN00777080_2563</name>
</gene>
<organism evidence="2 3">
    <name type="scientific">Aquiflexum balticum DSM 16537</name>
    <dbReference type="NCBI Taxonomy" id="758820"/>
    <lineage>
        <taxon>Bacteria</taxon>
        <taxon>Pseudomonadati</taxon>
        <taxon>Bacteroidota</taxon>
        <taxon>Cytophagia</taxon>
        <taxon>Cytophagales</taxon>
        <taxon>Cyclobacteriaceae</taxon>
        <taxon>Aquiflexum</taxon>
    </lineage>
</organism>
<protein>
    <submittedName>
        <fullName evidence="2">Outer membrane protein beta-barrel domain-containing protein</fullName>
    </submittedName>
</protein>
<dbReference type="OrthoDB" id="1120420at2"/>